<protein>
    <submittedName>
        <fullName evidence="2">SRSO17 transposase</fullName>
    </submittedName>
</protein>
<gene>
    <name evidence="2" type="ORF">FBZ92_11074</name>
</gene>
<dbReference type="PANTHER" id="PTHR33627:SF1">
    <property type="entry name" value="TRANSPOSASE"/>
    <property type="match status" value="1"/>
</dbReference>
<dbReference type="NCBIfam" id="NF033540">
    <property type="entry name" value="transpos_IS701"/>
    <property type="match status" value="1"/>
</dbReference>
<evidence type="ECO:0000313" key="2">
    <source>
        <dbReference type="EMBL" id="TWB56653.1"/>
    </source>
</evidence>
<dbReference type="Proteomes" id="UP000318050">
    <property type="component" value="Unassembled WGS sequence"/>
</dbReference>
<name>A0A560ICB4_9PROT</name>
<reference evidence="2 3" key="1">
    <citation type="submission" date="2019-06" db="EMBL/GenBank/DDBJ databases">
        <title>Genomic Encyclopedia of Type Strains, Phase IV (KMG-V): Genome sequencing to study the core and pangenomes of soil and plant-associated prokaryotes.</title>
        <authorList>
            <person name="Whitman W."/>
        </authorList>
    </citation>
    <scope>NUCLEOTIDE SEQUENCE [LARGE SCALE GENOMIC DNA]</scope>
    <source>
        <strain evidence="2 3">BR 11140</strain>
    </source>
</reference>
<dbReference type="InterPro" id="IPR038721">
    <property type="entry name" value="IS701-like_DDE_dom"/>
</dbReference>
<accession>A0A560ICB4</accession>
<comment type="caution">
    <text evidence="2">The sequence shown here is derived from an EMBL/GenBank/DDBJ whole genome shotgun (WGS) entry which is preliminary data.</text>
</comment>
<proteinExistence type="predicted"/>
<evidence type="ECO:0000259" key="1">
    <source>
        <dbReference type="Pfam" id="PF13546"/>
    </source>
</evidence>
<dbReference type="InterPro" id="IPR012337">
    <property type="entry name" value="RNaseH-like_sf"/>
</dbReference>
<dbReference type="Pfam" id="PF13546">
    <property type="entry name" value="DDE_5"/>
    <property type="match status" value="1"/>
</dbReference>
<dbReference type="SUPFAM" id="SSF53098">
    <property type="entry name" value="Ribonuclease H-like"/>
    <property type="match status" value="1"/>
</dbReference>
<dbReference type="OrthoDB" id="583339at2"/>
<organism evidence="2 3">
    <name type="scientific">Nitrospirillum amazonense</name>
    <dbReference type="NCBI Taxonomy" id="28077"/>
    <lineage>
        <taxon>Bacteria</taxon>
        <taxon>Pseudomonadati</taxon>
        <taxon>Pseudomonadota</taxon>
        <taxon>Alphaproteobacteria</taxon>
        <taxon>Rhodospirillales</taxon>
        <taxon>Azospirillaceae</taxon>
        <taxon>Nitrospirillum</taxon>
    </lineage>
</organism>
<dbReference type="PANTHER" id="PTHR33627">
    <property type="entry name" value="TRANSPOSASE"/>
    <property type="match status" value="1"/>
</dbReference>
<sequence>MSVAEWSGTLVPWDRALLEMKERVSSVFGRAELRRTAAAFVDGLLSNVERKTGWLLAEQAGLDRPSRIQALLGRSLWDADALRDVVRDYVIEALGDRGGVLVVDETGFVKKGRHSVGVARQYSGTAGRIENCQVGVFVAYASRYGQALIDRRLYLPKAWAEDGNRRAKAQVPEAVTFATKPQIACELITAALDAGVPCAWVLADAAYGSDYRVRQMLESRGQPYVLAVRSNQSLRFLTEEWGLVHTNPAAMADELDPSQWAAHPAGEGTKGLRLYDWAWLPLSWAHAPEFERWVLIRRNRQAPNQRAYYFAFAPKGTSLAELAGAAGLRWTIEECFQRAKDDLGLDHCEARSWHGWHRHMTLCMAAAGFLAKLAADLRRSTWSKPNETSPAPAIAA</sequence>
<dbReference type="AlphaFoldDB" id="A0A560ICB4"/>
<dbReference type="EMBL" id="VITT01000010">
    <property type="protein sequence ID" value="TWB56653.1"/>
    <property type="molecule type" value="Genomic_DNA"/>
</dbReference>
<dbReference type="InterPro" id="IPR039365">
    <property type="entry name" value="IS701-like"/>
</dbReference>
<feature type="domain" description="Transposase IS701-like DDE" evidence="1">
    <location>
        <begin position="25"/>
        <end position="236"/>
    </location>
</feature>
<evidence type="ECO:0000313" key="3">
    <source>
        <dbReference type="Proteomes" id="UP000318050"/>
    </source>
</evidence>